<evidence type="ECO:0000313" key="2">
    <source>
        <dbReference type="Proteomes" id="UP000253153"/>
    </source>
</evidence>
<dbReference type="AlphaFoldDB" id="A0A366RSS3"/>
<sequence>MATIAGLPPEILIEVVKLSNPLDDIYALINASPIFLRLFIVHREHLLNSTVNRLRHDFSKSKEPRFLHNSILALRLRCRHRENATSKETEIANNYISQSLYSGLELSTSTELLLLCGFSRLLTEALWIMKYCASEAWYAMYFYSE</sequence>
<dbReference type="Proteomes" id="UP000253153">
    <property type="component" value="Unassembled WGS sequence"/>
</dbReference>
<evidence type="ECO:0008006" key="3">
    <source>
        <dbReference type="Google" id="ProtNLM"/>
    </source>
</evidence>
<gene>
    <name evidence="1" type="ORF">FIESC28_05418</name>
</gene>
<dbReference type="EMBL" id="QKXC01000108">
    <property type="protein sequence ID" value="RBR20139.1"/>
    <property type="molecule type" value="Genomic_DNA"/>
</dbReference>
<name>A0A366RSS3_9HYPO</name>
<evidence type="ECO:0000313" key="1">
    <source>
        <dbReference type="EMBL" id="RBR20139.1"/>
    </source>
</evidence>
<dbReference type="OrthoDB" id="5098625at2759"/>
<proteinExistence type="predicted"/>
<keyword evidence="2" id="KW-1185">Reference proteome</keyword>
<accession>A0A366RSS3</accession>
<dbReference type="GeneID" id="41994861"/>
<reference evidence="1 2" key="1">
    <citation type="submission" date="2018-06" db="EMBL/GenBank/DDBJ databases">
        <title>Fusarium incarnatum-equiseti species complex species 28.</title>
        <authorList>
            <person name="Gardiner D.M."/>
        </authorList>
    </citation>
    <scope>NUCLEOTIDE SEQUENCE [LARGE SCALE GENOMIC DNA]</scope>
    <source>
        <strain evidence="1 2">FIESC_28</strain>
    </source>
</reference>
<comment type="caution">
    <text evidence="1">The sequence shown here is derived from an EMBL/GenBank/DDBJ whole genome shotgun (WGS) entry which is preliminary data.</text>
</comment>
<protein>
    <recommendedName>
        <fullName evidence="3">F-box domain-containing protein</fullName>
    </recommendedName>
</protein>
<dbReference type="RefSeq" id="XP_031016448.1">
    <property type="nucleotide sequence ID" value="XM_031159565.1"/>
</dbReference>
<organism evidence="1 2">
    <name type="scientific">Fusarium coffeatum</name>
    <dbReference type="NCBI Taxonomy" id="231269"/>
    <lineage>
        <taxon>Eukaryota</taxon>
        <taxon>Fungi</taxon>
        <taxon>Dikarya</taxon>
        <taxon>Ascomycota</taxon>
        <taxon>Pezizomycotina</taxon>
        <taxon>Sordariomycetes</taxon>
        <taxon>Hypocreomycetidae</taxon>
        <taxon>Hypocreales</taxon>
        <taxon>Nectriaceae</taxon>
        <taxon>Fusarium</taxon>
        <taxon>Fusarium incarnatum-equiseti species complex</taxon>
    </lineage>
</organism>